<evidence type="ECO:0000256" key="7">
    <source>
        <dbReference type="SAM" id="SignalP"/>
    </source>
</evidence>
<dbReference type="Pfam" id="PF13886">
    <property type="entry name" value="TM7S3_TM198"/>
    <property type="match status" value="1"/>
</dbReference>
<dbReference type="InterPro" id="IPR025256">
    <property type="entry name" value="TM7S3/TM198-like_dom"/>
</dbReference>
<evidence type="ECO:0000256" key="5">
    <source>
        <dbReference type="SAM" id="MobiDB-lite"/>
    </source>
</evidence>
<sequence>MLPKAARLSALLVLFLLTLQLAAGQNSPPPPSSSVQRSDPGPTPTPRPRPESHGPDGRESATDGPSATESLSESPVSSSSSADATATGGPMDDPNFINATIPVGQLPLAPEITPGWGVAGVIMLTTGITYTLVGIKNRWIHTFFSTAYITALGVAVLIIYVMTVPVSHAMQGGYVVAVIMSGCAVGAASMFFKELTEGLGCALGGFCVSMWLLCLVPGGLLRSVPAKAIFNASFTVVGFALYFSRWTRDWALIVTLAFSGATATVLGLDCFSRAGLKEFWAYVWDVNGNLFPLGADTYPVTKGIRVETAAIIIICIVGIISQIKLWRIVREKRVKRAMERAEGQRNLELEEENVGRQVEEANARERRQWEQVYGNDTVVGTESRMSDLGDTVSEKKLRNGSLKQRSSVEAIEMAEMSESDQSRAANNPLMAAEDAEDGKVMVRVGADDMPGSPSGHHDLDEKAGMSSSANKRISVRSSASKRASQAPEVVPLPFNVPPDADQRSESNRSSIATYAADDAEKPSTANARRPSLAKRLSRGSLDLLKGRVSARGGDDPSPEAGESSDRLVIPKSRRRDDDDESLAATVDGESASGDGGRSVCRSTGAAAELPGDEVQPDSAEAEAWASPAAMAGPVSVAKRHSDGKKPRTTSPTAVGGADAYPAVPPSENPKSIASVFSTSVSLTKDRLPRRMSRVAMSYRTNEWAKHLGYAETPDPEELHFVHQPDASASVAKLDDEQSVPVNVVELQKTAEDGTPAPAMMRSESRASDASYVPSVSRRASRQGGVSPSFMMSPEKDLPSPVRSPGSVTGASPSRRPSSKFQERPVVAPAAEPIPEEDTAPRSVSGPLSLEALQRSSLTVPGVVSYNNPQTLIGQREMFLRSKSQGSLLSPTAQEPIVSPTGDTASFYGPSMTPSPVAGAHDADDIPLSQRKDLMRQGSVANLPHSTSSYSLLPGIVASESSENLSFNSHQPKRTAMTPTPAAREAQLASFRQSVQQDLRSGTPMMAAPVRETVFTPVSLLNNRETEVQRNIEMQRNVLMGQKEAEAQRKEVNRREREFADRAFDERMRSGDLLEAHREAMRKMQKGARD</sequence>
<feature type="compositionally biased region" description="Low complexity" evidence="5">
    <location>
        <begin position="66"/>
        <end position="87"/>
    </location>
</feature>
<feature type="region of interest" description="Disordered" evidence="5">
    <location>
        <begin position="24"/>
        <end position="93"/>
    </location>
</feature>
<keyword evidence="10" id="KW-1185">Reference proteome</keyword>
<evidence type="ECO:0000256" key="2">
    <source>
        <dbReference type="ARBA" id="ARBA00022692"/>
    </source>
</evidence>
<dbReference type="Proteomes" id="UP000037136">
    <property type="component" value="Unassembled WGS sequence"/>
</dbReference>
<feature type="compositionally biased region" description="Low complexity" evidence="5">
    <location>
        <begin position="823"/>
        <end position="832"/>
    </location>
</feature>
<comment type="caution">
    <text evidence="9">The sequence shown here is derived from an EMBL/GenBank/DDBJ whole genome shotgun (WGS) entry which is preliminary data.</text>
</comment>
<comment type="subcellular location">
    <subcellularLocation>
        <location evidence="1">Membrane</location>
        <topology evidence="1">Multi-pass membrane protein</topology>
    </subcellularLocation>
</comment>
<feature type="compositionally biased region" description="Low complexity" evidence="5">
    <location>
        <begin position="621"/>
        <end position="631"/>
    </location>
</feature>
<feature type="transmembrane region" description="Helical" evidence="6">
    <location>
        <begin position="199"/>
        <end position="220"/>
    </location>
</feature>
<evidence type="ECO:0000313" key="9">
    <source>
        <dbReference type="EMBL" id="PFH60607.1"/>
    </source>
</evidence>
<keyword evidence="3 6" id="KW-1133">Transmembrane helix</keyword>
<feature type="transmembrane region" description="Helical" evidence="6">
    <location>
        <begin position="142"/>
        <end position="162"/>
    </location>
</feature>
<dbReference type="STRING" id="268505.A0A2A9PI94"/>
<evidence type="ECO:0000313" key="10">
    <source>
        <dbReference type="Proteomes" id="UP000037136"/>
    </source>
</evidence>
<name>A0A2A9PI94_OPHUN</name>
<dbReference type="GO" id="GO:0016020">
    <property type="term" value="C:membrane"/>
    <property type="evidence" value="ECO:0007669"/>
    <property type="project" value="UniProtKB-SubCell"/>
</dbReference>
<feature type="transmembrane region" description="Helical" evidence="6">
    <location>
        <begin position="226"/>
        <end position="243"/>
    </location>
</feature>
<evidence type="ECO:0000256" key="1">
    <source>
        <dbReference type="ARBA" id="ARBA00004141"/>
    </source>
</evidence>
<feature type="transmembrane region" description="Helical" evidence="6">
    <location>
        <begin position="116"/>
        <end position="135"/>
    </location>
</feature>
<protein>
    <recommendedName>
        <fullName evidence="8">TM7S3/TM198-like domain-containing protein</fullName>
    </recommendedName>
</protein>
<dbReference type="AlphaFoldDB" id="A0A2A9PI94"/>
<evidence type="ECO:0000256" key="6">
    <source>
        <dbReference type="SAM" id="Phobius"/>
    </source>
</evidence>
<dbReference type="PANTHER" id="PTHR39469:SF1">
    <property type="entry name" value="DUF4203 DOMAIN-CONTAINING PROTEIN"/>
    <property type="match status" value="1"/>
</dbReference>
<dbReference type="PANTHER" id="PTHR39469">
    <property type="entry name" value="CHROMOSOME 1, WHOLE GENOME SHOTGUN SEQUENCE"/>
    <property type="match status" value="1"/>
</dbReference>
<feature type="region of interest" description="Disordered" evidence="5">
    <location>
        <begin position="444"/>
        <end position="670"/>
    </location>
</feature>
<feature type="region of interest" description="Disordered" evidence="5">
    <location>
        <begin position="1043"/>
        <end position="1062"/>
    </location>
</feature>
<evidence type="ECO:0000256" key="3">
    <source>
        <dbReference type="ARBA" id="ARBA00022989"/>
    </source>
</evidence>
<keyword evidence="2 6" id="KW-0812">Transmembrane</keyword>
<reference evidence="9 10" key="2">
    <citation type="journal article" date="2017" name="Sci. Rep.">
        <title>Ant-infecting Ophiocordyceps genomes reveal a high diversity of potential behavioral manipulation genes and a possible major role for enterotoxins.</title>
        <authorList>
            <person name="de Bekker C."/>
            <person name="Ohm R.A."/>
            <person name="Evans H.C."/>
            <person name="Brachmann A."/>
            <person name="Hughes D.P."/>
        </authorList>
    </citation>
    <scope>NUCLEOTIDE SEQUENCE [LARGE SCALE GENOMIC DNA]</scope>
    <source>
        <strain evidence="9 10">SC16a</strain>
    </source>
</reference>
<gene>
    <name evidence="9" type="ORF">XA68_10663</name>
</gene>
<feature type="domain" description="TM7S3/TM198-like" evidence="8">
    <location>
        <begin position="120"/>
        <end position="323"/>
    </location>
</feature>
<feature type="transmembrane region" description="Helical" evidence="6">
    <location>
        <begin position="174"/>
        <end position="192"/>
    </location>
</feature>
<accession>A0A2A9PI94</accession>
<feature type="compositionally biased region" description="Basic and acidic residues" evidence="5">
    <location>
        <begin position="48"/>
        <end position="61"/>
    </location>
</feature>
<keyword evidence="7" id="KW-0732">Signal</keyword>
<dbReference type="EMBL" id="LAZP02000118">
    <property type="protein sequence ID" value="PFH60607.1"/>
    <property type="molecule type" value="Genomic_DNA"/>
</dbReference>
<feature type="chain" id="PRO_5011976041" description="TM7S3/TM198-like domain-containing protein" evidence="7">
    <location>
        <begin position="25"/>
        <end position="1089"/>
    </location>
</feature>
<organism evidence="9 10">
    <name type="scientific">Ophiocordyceps unilateralis</name>
    <name type="common">Zombie-ant fungus</name>
    <name type="synonym">Torrubia unilateralis</name>
    <dbReference type="NCBI Taxonomy" id="268505"/>
    <lineage>
        <taxon>Eukaryota</taxon>
        <taxon>Fungi</taxon>
        <taxon>Dikarya</taxon>
        <taxon>Ascomycota</taxon>
        <taxon>Pezizomycotina</taxon>
        <taxon>Sordariomycetes</taxon>
        <taxon>Hypocreomycetidae</taxon>
        <taxon>Hypocreales</taxon>
        <taxon>Ophiocordycipitaceae</taxon>
        <taxon>Ophiocordyceps</taxon>
    </lineage>
</organism>
<proteinExistence type="predicted"/>
<keyword evidence="4 6" id="KW-0472">Membrane</keyword>
<evidence type="ECO:0000259" key="8">
    <source>
        <dbReference type="Pfam" id="PF13886"/>
    </source>
</evidence>
<feature type="signal peptide" evidence="7">
    <location>
        <begin position="1"/>
        <end position="24"/>
    </location>
</feature>
<feature type="region of interest" description="Disordered" evidence="5">
    <location>
        <begin position="743"/>
        <end position="844"/>
    </location>
</feature>
<reference evidence="9 10" key="1">
    <citation type="journal article" date="2015" name="BMC Genomics">
        <title>Gene expression during zombie ant biting behavior reflects the complexity underlying fungal parasitic behavioral manipulation.</title>
        <authorList>
            <person name="de Bekker C."/>
            <person name="Ohm R.A."/>
            <person name="Loreto R.G."/>
            <person name="Sebastian A."/>
            <person name="Albert I."/>
            <person name="Merrow M."/>
            <person name="Brachmann A."/>
            <person name="Hughes D.P."/>
        </authorList>
    </citation>
    <scope>NUCLEOTIDE SEQUENCE [LARGE SCALE GENOMIC DNA]</scope>
    <source>
        <strain evidence="9 10">SC16a</strain>
    </source>
</reference>
<feature type="compositionally biased region" description="Polar residues" evidence="5">
    <location>
        <begin position="805"/>
        <end position="819"/>
    </location>
</feature>
<evidence type="ECO:0000256" key="4">
    <source>
        <dbReference type="ARBA" id="ARBA00023136"/>
    </source>
</evidence>
<feature type="transmembrane region" description="Helical" evidence="6">
    <location>
        <begin position="250"/>
        <end position="268"/>
    </location>
</feature>
<dbReference type="OrthoDB" id="102260at2759"/>
<feature type="compositionally biased region" description="Polar residues" evidence="5">
    <location>
        <begin position="465"/>
        <end position="483"/>
    </location>
</feature>